<evidence type="ECO:0000313" key="3">
    <source>
        <dbReference type="Proteomes" id="UP000018031"/>
    </source>
</evidence>
<gene>
    <name evidence="2" type="ORF">PORCRE_1583</name>
</gene>
<comment type="caution">
    <text evidence="2">The sequence shown here is derived from an EMBL/GenBank/DDBJ whole genome shotgun (WGS) entry which is preliminary data.</text>
</comment>
<evidence type="ECO:0000256" key="1">
    <source>
        <dbReference type="SAM" id="Phobius"/>
    </source>
</evidence>
<protein>
    <submittedName>
        <fullName evidence="2">Uncharacterized protein</fullName>
    </submittedName>
</protein>
<reference evidence="3" key="1">
    <citation type="journal article" date="2013" name="Genome">
        <title>Draft Genome Sequences of Porphyromonas crevioricanis JCM 15906T and Porphyromonas cansulci JCM 13913T Isolated from a Canine Oral Cavity.</title>
        <authorList>
            <person name="Sakamoto M."/>
            <person name="Tanaka N."/>
            <person name="Shiwa Y."/>
            <person name="Yoshikawa H."/>
            <person name="Ohkuma M."/>
        </authorList>
    </citation>
    <scope>NUCLEOTIDE SEQUENCE [LARGE SCALE GENOMIC DNA]</scope>
    <source>
        <strain evidence="3">JCM 15906</strain>
    </source>
</reference>
<dbReference type="Proteomes" id="UP000018031">
    <property type="component" value="Unassembled WGS sequence"/>
</dbReference>
<accession>T1DTK6</accession>
<organism evidence="2 3">
    <name type="scientific">Porphyromonas crevioricanis JCM 15906</name>
    <dbReference type="NCBI Taxonomy" id="1305617"/>
    <lineage>
        <taxon>Bacteria</taxon>
        <taxon>Pseudomonadati</taxon>
        <taxon>Bacteroidota</taxon>
        <taxon>Bacteroidia</taxon>
        <taxon>Bacteroidales</taxon>
        <taxon>Porphyromonadaceae</taxon>
        <taxon>Porphyromonas</taxon>
    </lineage>
</organism>
<dbReference type="EMBL" id="BAOU01000044">
    <property type="protein sequence ID" value="GAD05874.1"/>
    <property type="molecule type" value="Genomic_DNA"/>
</dbReference>
<sequence length="44" mass="4844">MAGIADKMISKPTNVNSRDGRLGISILSLIIFIVSSFEIMFFIP</sequence>
<name>T1DTK6_9PORP</name>
<keyword evidence="1" id="KW-0812">Transmembrane</keyword>
<keyword evidence="1" id="KW-0472">Membrane</keyword>
<reference evidence="2 3" key="2">
    <citation type="journal article" date="2013" name="Genome Announc.">
        <title>Draft Genome Sequences of Porphyromonas crevioricanis JCM 15906T and Porphyromonas cansulci JCM 13913T Isolated from a Canine Oral Cavity.</title>
        <authorList>
            <person name="Sakamoto M."/>
            <person name="Tanaka N."/>
            <person name="Shiwa Y."/>
            <person name="Yoshikawa H."/>
            <person name="Ohkuma M."/>
        </authorList>
    </citation>
    <scope>NUCLEOTIDE SEQUENCE [LARGE SCALE GENOMIC DNA]</scope>
    <source>
        <strain evidence="2 3">JCM 15906</strain>
    </source>
</reference>
<feature type="transmembrane region" description="Helical" evidence="1">
    <location>
        <begin position="21"/>
        <end position="43"/>
    </location>
</feature>
<proteinExistence type="predicted"/>
<dbReference type="AlphaFoldDB" id="T1DTK6"/>
<keyword evidence="1" id="KW-1133">Transmembrane helix</keyword>
<evidence type="ECO:0000313" key="2">
    <source>
        <dbReference type="EMBL" id="GAD05874.1"/>
    </source>
</evidence>